<evidence type="ECO:0000256" key="1">
    <source>
        <dbReference type="SAM" id="MobiDB-lite"/>
    </source>
</evidence>
<proteinExistence type="predicted"/>
<gene>
    <name evidence="2" type="ORF">CDAR_2051</name>
</gene>
<feature type="compositionally biased region" description="Low complexity" evidence="1">
    <location>
        <begin position="25"/>
        <end position="36"/>
    </location>
</feature>
<dbReference type="EMBL" id="BPLQ01013742">
    <property type="protein sequence ID" value="GIY74371.1"/>
    <property type="molecule type" value="Genomic_DNA"/>
</dbReference>
<feature type="region of interest" description="Disordered" evidence="1">
    <location>
        <begin position="1"/>
        <end position="50"/>
    </location>
</feature>
<evidence type="ECO:0000313" key="3">
    <source>
        <dbReference type="Proteomes" id="UP001054837"/>
    </source>
</evidence>
<comment type="caution">
    <text evidence="2">The sequence shown here is derived from an EMBL/GenBank/DDBJ whole genome shotgun (WGS) entry which is preliminary data.</text>
</comment>
<name>A0AAV4VX69_9ARAC</name>
<protein>
    <submittedName>
        <fullName evidence="2">Uncharacterized protein</fullName>
    </submittedName>
</protein>
<dbReference type="Proteomes" id="UP001054837">
    <property type="component" value="Unassembled WGS sequence"/>
</dbReference>
<evidence type="ECO:0000313" key="2">
    <source>
        <dbReference type="EMBL" id="GIY74371.1"/>
    </source>
</evidence>
<organism evidence="2 3">
    <name type="scientific">Caerostris darwini</name>
    <dbReference type="NCBI Taxonomy" id="1538125"/>
    <lineage>
        <taxon>Eukaryota</taxon>
        <taxon>Metazoa</taxon>
        <taxon>Ecdysozoa</taxon>
        <taxon>Arthropoda</taxon>
        <taxon>Chelicerata</taxon>
        <taxon>Arachnida</taxon>
        <taxon>Araneae</taxon>
        <taxon>Araneomorphae</taxon>
        <taxon>Entelegynae</taxon>
        <taxon>Araneoidea</taxon>
        <taxon>Araneidae</taxon>
        <taxon>Caerostris</taxon>
    </lineage>
</organism>
<sequence>MTQGPVLIKKRQHNVQHRTRVWGGSSSSQSLLAEQQQPKRVPANDPINNSNPLKRIRLCHRILYEYLVSLAHAKENKIFPKGYFSHDFRRYDKSIGASTAPRIRKQRLTFS</sequence>
<feature type="compositionally biased region" description="Basic residues" evidence="1">
    <location>
        <begin position="8"/>
        <end position="20"/>
    </location>
</feature>
<keyword evidence="3" id="KW-1185">Reference proteome</keyword>
<accession>A0AAV4VX69</accession>
<reference evidence="2 3" key="1">
    <citation type="submission" date="2021-06" db="EMBL/GenBank/DDBJ databases">
        <title>Caerostris darwini draft genome.</title>
        <authorList>
            <person name="Kono N."/>
            <person name="Arakawa K."/>
        </authorList>
    </citation>
    <scope>NUCLEOTIDE SEQUENCE [LARGE SCALE GENOMIC DNA]</scope>
</reference>
<dbReference type="AlphaFoldDB" id="A0AAV4VX69"/>